<gene>
    <name evidence="2" type="ORF">KFL_000930010</name>
</gene>
<protein>
    <submittedName>
        <fullName evidence="2">Uncharacterized protein</fullName>
    </submittedName>
</protein>
<reference evidence="2 3" key="1">
    <citation type="journal article" date="2014" name="Nat. Commun.">
        <title>Klebsormidium flaccidum genome reveals primary factors for plant terrestrial adaptation.</title>
        <authorList>
            <person name="Hori K."/>
            <person name="Maruyama F."/>
            <person name="Fujisawa T."/>
            <person name="Togashi T."/>
            <person name="Yamamoto N."/>
            <person name="Seo M."/>
            <person name="Sato S."/>
            <person name="Yamada T."/>
            <person name="Mori H."/>
            <person name="Tajima N."/>
            <person name="Moriyama T."/>
            <person name="Ikeuchi M."/>
            <person name="Watanabe M."/>
            <person name="Wada H."/>
            <person name="Kobayashi K."/>
            <person name="Saito M."/>
            <person name="Masuda T."/>
            <person name="Sasaki-Sekimoto Y."/>
            <person name="Mashiguchi K."/>
            <person name="Awai K."/>
            <person name="Shimojima M."/>
            <person name="Masuda S."/>
            <person name="Iwai M."/>
            <person name="Nobusawa T."/>
            <person name="Narise T."/>
            <person name="Kondo S."/>
            <person name="Saito H."/>
            <person name="Sato R."/>
            <person name="Murakawa M."/>
            <person name="Ihara Y."/>
            <person name="Oshima-Yamada Y."/>
            <person name="Ohtaka K."/>
            <person name="Satoh M."/>
            <person name="Sonobe K."/>
            <person name="Ishii M."/>
            <person name="Ohtani R."/>
            <person name="Kanamori-Sato M."/>
            <person name="Honoki R."/>
            <person name="Miyazaki D."/>
            <person name="Mochizuki H."/>
            <person name="Umetsu J."/>
            <person name="Higashi K."/>
            <person name="Shibata D."/>
            <person name="Kamiya Y."/>
            <person name="Sato N."/>
            <person name="Nakamura Y."/>
            <person name="Tabata S."/>
            <person name="Ida S."/>
            <person name="Kurokawa K."/>
            <person name="Ohta H."/>
        </authorList>
    </citation>
    <scope>NUCLEOTIDE SEQUENCE [LARGE SCALE GENOMIC DNA]</scope>
    <source>
        <strain evidence="2 3">NIES-2285</strain>
    </source>
</reference>
<dbReference type="OMA" id="KNDHRRW"/>
<dbReference type="AlphaFoldDB" id="A0A1Y1HTA2"/>
<feature type="transmembrane region" description="Helical" evidence="1">
    <location>
        <begin position="32"/>
        <end position="52"/>
    </location>
</feature>
<proteinExistence type="predicted"/>
<keyword evidence="3" id="KW-1185">Reference proteome</keyword>
<dbReference type="PANTHER" id="PTHR36784">
    <property type="entry name" value="HISTONE-LYSINE N-METHYLTRANSFERASE"/>
    <property type="match status" value="1"/>
</dbReference>
<dbReference type="Proteomes" id="UP000054558">
    <property type="component" value="Unassembled WGS sequence"/>
</dbReference>
<dbReference type="EMBL" id="DF237042">
    <property type="protein sequence ID" value="GAQ81855.1"/>
    <property type="molecule type" value="Genomic_DNA"/>
</dbReference>
<feature type="transmembrane region" description="Helical" evidence="1">
    <location>
        <begin position="135"/>
        <end position="154"/>
    </location>
</feature>
<dbReference type="OrthoDB" id="1904339at2759"/>
<evidence type="ECO:0000256" key="1">
    <source>
        <dbReference type="SAM" id="Phobius"/>
    </source>
</evidence>
<feature type="transmembrane region" description="Helical" evidence="1">
    <location>
        <begin position="72"/>
        <end position="95"/>
    </location>
</feature>
<keyword evidence="1" id="KW-0472">Membrane</keyword>
<feature type="transmembrane region" description="Helical" evidence="1">
    <location>
        <begin position="102"/>
        <end position="123"/>
    </location>
</feature>
<accession>A0A1Y1HTA2</accession>
<sequence length="174" mass="19058">MDPSGNLDYLDTQEQEEIIASLERSNAVQNRVWRGVFSLLGAGLALFFLRSAALQARAPWERQYHAHFAGVLSQGTTVVADVSTAGAILCGGLVLHAGSRAVLHRALVAATLLLSLATAAFWLGALRTVGSWRNFWLTMSPLFGILCLYVDHSLQSTTLQINRLRASKYRFKKA</sequence>
<dbReference type="PANTHER" id="PTHR36784:SF1">
    <property type="entry name" value="HISTONE-LYSINE N-METHYLTRANSFERASE"/>
    <property type="match status" value="1"/>
</dbReference>
<evidence type="ECO:0000313" key="3">
    <source>
        <dbReference type="Proteomes" id="UP000054558"/>
    </source>
</evidence>
<evidence type="ECO:0000313" key="2">
    <source>
        <dbReference type="EMBL" id="GAQ81855.1"/>
    </source>
</evidence>
<organism evidence="2 3">
    <name type="scientific">Klebsormidium nitens</name>
    <name type="common">Green alga</name>
    <name type="synonym">Ulothrix nitens</name>
    <dbReference type="NCBI Taxonomy" id="105231"/>
    <lineage>
        <taxon>Eukaryota</taxon>
        <taxon>Viridiplantae</taxon>
        <taxon>Streptophyta</taxon>
        <taxon>Klebsormidiophyceae</taxon>
        <taxon>Klebsormidiales</taxon>
        <taxon>Klebsormidiaceae</taxon>
        <taxon>Klebsormidium</taxon>
    </lineage>
</organism>
<keyword evidence="1" id="KW-1133">Transmembrane helix</keyword>
<keyword evidence="1" id="KW-0812">Transmembrane</keyword>
<name>A0A1Y1HTA2_KLENI</name>